<keyword evidence="3" id="KW-0804">Transcription</keyword>
<dbReference type="InterPro" id="IPR001487">
    <property type="entry name" value="Bromodomain"/>
</dbReference>
<feature type="domain" description="Bromo" evidence="8">
    <location>
        <begin position="121"/>
        <end position="193"/>
    </location>
</feature>
<feature type="compositionally biased region" description="Basic and acidic residues" evidence="7">
    <location>
        <begin position="67"/>
        <end position="82"/>
    </location>
</feature>
<feature type="coiled-coil region" evidence="6">
    <location>
        <begin position="484"/>
        <end position="515"/>
    </location>
</feature>
<evidence type="ECO:0000256" key="3">
    <source>
        <dbReference type="ARBA" id="ARBA00023163"/>
    </source>
</evidence>
<feature type="region of interest" description="Disordered" evidence="7">
    <location>
        <begin position="45"/>
        <end position="94"/>
    </location>
</feature>
<dbReference type="SMART" id="SM00297">
    <property type="entry name" value="BROMO"/>
    <property type="match status" value="1"/>
</dbReference>
<keyword evidence="2" id="KW-0805">Transcription regulation</keyword>
<keyword evidence="4" id="KW-0539">Nucleus</keyword>
<sequence length="573" mass="64260">MIATETMVANKKLNIKFSMKRIEANLDNQACGLEQLESLVDEWNRSNSVNGSNGSERKKMHSICRSDGTKKLEPENSKEKFSRPGSKKRGPPELIVCPKEKRQRMDRTVTSQCSTIVKKLMSHPAGWVFNKPVDPVALNIPDYFTIISNPMDLGTIKFKLEKNMYFDIEEFAADIRLTFSNAMLYNPPGNGVHKMAQELNNVFETRWKSLGEKWDYESSKVGQRKLSTGKVTETTDTRQGVQKAPLHNNLLIKRSLPTIVKVKSSDGRDVEVLKIAQECTQKLSGNDSHKGIDNGSRHARASVNNEPLEPPSIPVACRCGQCGAITCLCNLPCNALDNASSSDLSSERSLDRNHRICGFDASRQAKSVSLSHISKSDPDSDGAVSAFDYENACLSSQPTPPTTDPASEGEFSVFDVELSPKKALRVAMLKSRFAETILKAQHRKLLDHGDKADPLNMQLEKERLKRRQSEERARIEAQMRVAKVASQIKEEAELKQQREREREATRAALHKMERAVHLEENLWIQKELDLLLGCSLSCSRTLLEKLGLFIKDESMEDDEVNLNVDGEEGEIFS</sequence>
<dbReference type="PROSITE" id="PS00018">
    <property type="entry name" value="EF_HAND_1"/>
    <property type="match status" value="1"/>
</dbReference>
<organism evidence="9 10">
    <name type="scientific">Carya illinoinensis</name>
    <name type="common">Pecan</name>
    <dbReference type="NCBI Taxonomy" id="32201"/>
    <lineage>
        <taxon>Eukaryota</taxon>
        <taxon>Viridiplantae</taxon>
        <taxon>Streptophyta</taxon>
        <taxon>Embryophyta</taxon>
        <taxon>Tracheophyta</taxon>
        <taxon>Spermatophyta</taxon>
        <taxon>Magnoliopsida</taxon>
        <taxon>eudicotyledons</taxon>
        <taxon>Gunneridae</taxon>
        <taxon>Pentapetalae</taxon>
        <taxon>rosids</taxon>
        <taxon>fabids</taxon>
        <taxon>Fagales</taxon>
        <taxon>Juglandaceae</taxon>
        <taxon>Carya</taxon>
    </lineage>
</organism>
<dbReference type="InterPro" id="IPR037377">
    <property type="entry name" value="GTE_bromo"/>
</dbReference>
<dbReference type="InterPro" id="IPR018247">
    <property type="entry name" value="EF_Hand_1_Ca_BS"/>
</dbReference>
<name>A0A922E3K2_CARIL</name>
<dbReference type="InterPro" id="IPR052442">
    <property type="entry name" value="Env_Response_Regulator"/>
</dbReference>
<dbReference type="CDD" id="cd05506">
    <property type="entry name" value="Bromo_plant1"/>
    <property type="match status" value="1"/>
</dbReference>
<keyword evidence="5" id="KW-0103">Bromodomain</keyword>
<dbReference type="PROSITE" id="PS50014">
    <property type="entry name" value="BROMODOMAIN_2"/>
    <property type="match status" value="1"/>
</dbReference>
<dbReference type="PANTHER" id="PTHR46136:SF19">
    <property type="entry name" value="TRANSCRIPTION FACTOR GTE12"/>
    <property type="match status" value="1"/>
</dbReference>
<evidence type="ECO:0000259" key="8">
    <source>
        <dbReference type="PROSITE" id="PS50014"/>
    </source>
</evidence>
<dbReference type="Pfam" id="PF00439">
    <property type="entry name" value="Bromodomain"/>
    <property type="match status" value="1"/>
</dbReference>
<evidence type="ECO:0000256" key="7">
    <source>
        <dbReference type="SAM" id="MobiDB-lite"/>
    </source>
</evidence>
<evidence type="ECO:0000256" key="5">
    <source>
        <dbReference type="PROSITE-ProRule" id="PRU00035"/>
    </source>
</evidence>
<dbReference type="GO" id="GO:0005634">
    <property type="term" value="C:nucleus"/>
    <property type="evidence" value="ECO:0007669"/>
    <property type="project" value="UniProtKB-SubCell"/>
</dbReference>
<gene>
    <name evidence="9" type="ORF">I3842_09G129600</name>
</gene>
<evidence type="ECO:0000256" key="1">
    <source>
        <dbReference type="ARBA" id="ARBA00004123"/>
    </source>
</evidence>
<feature type="compositionally biased region" description="Low complexity" evidence="7">
    <location>
        <begin position="45"/>
        <end position="54"/>
    </location>
</feature>
<dbReference type="PANTHER" id="PTHR46136">
    <property type="entry name" value="TRANSCRIPTION FACTOR GTE8"/>
    <property type="match status" value="1"/>
</dbReference>
<dbReference type="Proteomes" id="UP000811246">
    <property type="component" value="Chromosome 9"/>
</dbReference>
<evidence type="ECO:0000256" key="6">
    <source>
        <dbReference type="SAM" id="Coils"/>
    </source>
</evidence>
<keyword evidence="6" id="KW-0175">Coiled coil</keyword>
<accession>A0A922E3K2</accession>
<comment type="subcellular location">
    <subcellularLocation>
        <location evidence="1">Nucleus</location>
    </subcellularLocation>
</comment>
<evidence type="ECO:0000256" key="2">
    <source>
        <dbReference type="ARBA" id="ARBA00023015"/>
    </source>
</evidence>
<dbReference type="EMBL" id="CM031833">
    <property type="protein sequence ID" value="KAG6696079.1"/>
    <property type="molecule type" value="Genomic_DNA"/>
</dbReference>
<proteinExistence type="predicted"/>
<comment type="caution">
    <text evidence="9">The sequence shown here is derived from an EMBL/GenBank/DDBJ whole genome shotgun (WGS) entry which is preliminary data.</text>
</comment>
<dbReference type="AlphaFoldDB" id="A0A922E3K2"/>
<evidence type="ECO:0000313" key="9">
    <source>
        <dbReference type="EMBL" id="KAG6696079.1"/>
    </source>
</evidence>
<reference evidence="9" key="1">
    <citation type="submission" date="2021-01" db="EMBL/GenBank/DDBJ databases">
        <authorList>
            <person name="Lovell J.T."/>
            <person name="Bentley N."/>
            <person name="Bhattarai G."/>
            <person name="Jenkins J.W."/>
            <person name="Sreedasyam A."/>
            <person name="Alarcon Y."/>
            <person name="Bock C."/>
            <person name="Boston L."/>
            <person name="Carlson J."/>
            <person name="Cervantes K."/>
            <person name="Clermont K."/>
            <person name="Krom N."/>
            <person name="Kubenka K."/>
            <person name="Mamidi S."/>
            <person name="Mattison C."/>
            <person name="Monteros M."/>
            <person name="Pisani C."/>
            <person name="Plott C."/>
            <person name="Rajasekar S."/>
            <person name="Rhein H.S."/>
            <person name="Rohla C."/>
            <person name="Song M."/>
            <person name="Hilaire R.S."/>
            <person name="Shu S."/>
            <person name="Wells L."/>
            <person name="Wang X."/>
            <person name="Webber J."/>
            <person name="Heerema R.J."/>
            <person name="Klein P."/>
            <person name="Conner P."/>
            <person name="Grauke L."/>
            <person name="Grimwood J."/>
            <person name="Schmutz J."/>
            <person name="Randall J.J."/>
        </authorList>
    </citation>
    <scope>NUCLEOTIDE SEQUENCE</scope>
    <source>
        <tissue evidence="9">Leaf</tissue>
    </source>
</reference>
<evidence type="ECO:0000313" key="10">
    <source>
        <dbReference type="Proteomes" id="UP000811246"/>
    </source>
</evidence>
<protein>
    <recommendedName>
        <fullName evidence="8">Bromo domain-containing protein</fullName>
    </recommendedName>
</protein>
<evidence type="ECO:0000256" key="4">
    <source>
        <dbReference type="ARBA" id="ARBA00023242"/>
    </source>
</evidence>